<gene>
    <name evidence="2" type="ORF">GCM10014713_02220</name>
</gene>
<accession>A0A918GXZ5</accession>
<dbReference type="EMBL" id="BMQQ01000001">
    <property type="protein sequence ID" value="GGT13264.1"/>
    <property type="molecule type" value="Genomic_DNA"/>
</dbReference>
<reference evidence="2" key="2">
    <citation type="submission" date="2020-09" db="EMBL/GenBank/DDBJ databases">
        <authorList>
            <person name="Sun Q."/>
            <person name="Ohkuma M."/>
        </authorList>
    </citation>
    <scope>NUCLEOTIDE SEQUENCE</scope>
    <source>
        <strain evidence="2">JCM 3172</strain>
    </source>
</reference>
<proteinExistence type="predicted"/>
<organism evidence="2 3">
    <name type="scientific">Streptomyces purpureus</name>
    <dbReference type="NCBI Taxonomy" id="1951"/>
    <lineage>
        <taxon>Bacteria</taxon>
        <taxon>Bacillati</taxon>
        <taxon>Actinomycetota</taxon>
        <taxon>Actinomycetes</taxon>
        <taxon>Kitasatosporales</taxon>
        <taxon>Streptomycetaceae</taxon>
        <taxon>Streptomyces</taxon>
    </lineage>
</organism>
<dbReference type="InterPro" id="IPR005754">
    <property type="entry name" value="Sortase"/>
</dbReference>
<dbReference type="RefSeq" id="WP_019890858.1">
    <property type="nucleotide sequence ID" value="NZ_BMQQ01000001.1"/>
</dbReference>
<dbReference type="InterPro" id="IPR023365">
    <property type="entry name" value="Sortase_dom-sf"/>
</dbReference>
<dbReference type="SUPFAM" id="SSF63817">
    <property type="entry name" value="Sortase"/>
    <property type="match status" value="1"/>
</dbReference>
<evidence type="ECO:0000256" key="1">
    <source>
        <dbReference type="ARBA" id="ARBA00022801"/>
    </source>
</evidence>
<dbReference type="Pfam" id="PF04203">
    <property type="entry name" value="Sortase"/>
    <property type="match status" value="1"/>
</dbReference>
<protein>
    <submittedName>
        <fullName evidence="2">Class F sortase</fullName>
    </submittedName>
</protein>
<dbReference type="InterPro" id="IPR042001">
    <property type="entry name" value="Sortase_F"/>
</dbReference>
<keyword evidence="3" id="KW-1185">Reference proteome</keyword>
<dbReference type="GO" id="GO:0016787">
    <property type="term" value="F:hydrolase activity"/>
    <property type="evidence" value="ECO:0007669"/>
    <property type="project" value="UniProtKB-KW"/>
</dbReference>
<comment type="caution">
    <text evidence="2">The sequence shown here is derived from an EMBL/GenBank/DDBJ whole genome shotgun (WGS) entry which is preliminary data.</text>
</comment>
<keyword evidence="1" id="KW-0378">Hydrolase</keyword>
<reference evidence="2" key="1">
    <citation type="journal article" date="2014" name="Int. J. Syst. Evol. Microbiol.">
        <title>Complete genome sequence of Corynebacterium casei LMG S-19264T (=DSM 44701T), isolated from a smear-ripened cheese.</title>
        <authorList>
            <consortium name="US DOE Joint Genome Institute (JGI-PGF)"/>
            <person name="Walter F."/>
            <person name="Albersmeier A."/>
            <person name="Kalinowski J."/>
            <person name="Ruckert C."/>
        </authorList>
    </citation>
    <scope>NUCLEOTIDE SEQUENCE</scope>
    <source>
        <strain evidence="2">JCM 3172</strain>
    </source>
</reference>
<dbReference type="Proteomes" id="UP000619486">
    <property type="component" value="Unassembled WGS sequence"/>
</dbReference>
<dbReference type="NCBIfam" id="NF033748">
    <property type="entry name" value="class_F_sortase"/>
    <property type="match status" value="1"/>
</dbReference>
<evidence type="ECO:0000313" key="3">
    <source>
        <dbReference type="Proteomes" id="UP000619486"/>
    </source>
</evidence>
<dbReference type="CDD" id="cd05829">
    <property type="entry name" value="Sortase_F"/>
    <property type="match status" value="1"/>
</dbReference>
<name>A0A918GXZ5_9ACTN</name>
<dbReference type="AlphaFoldDB" id="A0A918GXZ5"/>
<evidence type="ECO:0000313" key="2">
    <source>
        <dbReference type="EMBL" id="GGT13264.1"/>
    </source>
</evidence>
<dbReference type="Gene3D" id="2.40.260.10">
    <property type="entry name" value="Sortase"/>
    <property type="match status" value="1"/>
</dbReference>
<sequence length="224" mass="23221">MGPHPGGSAFSSVSFSSVLKRRSPWGVLALAMLSGLAMMRNGVDPNAGPPQPAAAAAPDGRLVGPTGASVRTLPYAPASRIRIDAINVNAPIIDVGLDASGWIEAPPAHDPNMAGWYQNGVAPGQRGTAVVVGHVDNLSGPAVFYGLGALGKGRLVEVERYDGRVAVFEVYGVEVYSKEEFPGAQVYGDTGHAELRVITCGGGYSRTDGYSGNVVVFARMVATR</sequence>